<keyword evidence="2" id="KW-1185">Reference proteome</keyword>
<evidence type="ECO:0000313" key="1">
    <source>
        <dbReference type="EMBL" id="MPC84569.1"/>
    </source>
</evidence>
<accession>A0A5B7IR36</accession>
<reference evidence="1 2" key="1">
    <citation type="submission" date="2019-05" db="EMBL/GenBank/DDBJ databases">
        <title>Another draft genome of Portunus trituberculatus and its Hox gene families provides insights of decapod evolution.</title>
        <authorList>
            <person name="Jeong J.-H."/>
            <person name="Song I."/>
            <person name="Kim S."/>
            <person name="Choi T."/>
            <person name="Kim D."/>
            <person name="Ryu S."/>
            <person name="Kim W."/>
        </authorList>
    </citation>
    <scope>NUCLEOTIDE SEQUENCE [LARGE SCALE GENOMIC DNA]</scope>
    <source>
        <tissue evidence="1">Muscle</tissue>
    </source>
</reference>
<protein>
    <submittedName>
        <fullName evidence="1">Uncharacterized protein</fullName>
    </submittedName>
</protein>
<dbReference type="Proteomes" id="UP000324222">
    <property type="component" value="Unassembled WGS sequence"/>
</dbReference>
<proteinExistence type="predicted"/>
<sequence length="93" mass="10168">MISLELVLLHPNPRLAHLHRITVPRHPVPASAAPPIPRRLSHLVSCLTAVLTLPFPALPLPLPTFFTHARLASYSSSPVHLPPEVILHPEGLL</sequence>
<dbReference type="EMBL" id="VSRR010065781">
    <property type="protein sequence ID" value="MPC84569.1"/>
    <property type="molecule type" value="Genomic_DNA"/>
</dbReference>
<organism evidence="1 2">
    <name type="scientific">Portunus trituberculatus</name>
    <name type="common">Swimming crab</name>
    <name type="synonym">Neptunus trituberculatus</name>
    <dbReference type="NCBI Taxonomy" id="210409"/>
    <lineage>
        <taxon>Eukaryota</taxon>
        <taxon>Metazoa</taxon>
        <taxon>Ecdysozoa</taxon>
        <taxon>Arthropoda</taxon>
        <taxon>Crustacea</taxon>
        <taxon>Multicrustacea</taxon>
        <taxon>Malacostraca</taxon>
        <taxon>Eumalacostraca</taxon>
        <taxon>Eucarida</taxon>
        <taxon>Decapoda</taxon>
        <taxon>Pleocyemata</taxon>
        <taxon>Brachyura</taxon>
        <taxon>Eubrachyura</taxon>
        <taxon>Portunoidea</taxon>
        <taxon>Portunidae</taxon>
        <taxon>Portuninae</taxon>
        <taxon>Portunus</taxon>
    </lineage>
</organism>
<evidence type="ECO:0000313" key="2">
    <source>
        <dbReference type="Proteomes" id="UP000324222"/>
    </source>
</evidence>
<dbReference type="AlphaFoldDB" id="A0A5B7IR36"/>
<comment type="caution">
    <text evidence="1">The sequence shown here is derived from an EMBL/GenBank/DDBJ whole genome shotgun (WGS) entry which is preliminary data.</text>
</comment>
<gene>
    <name evidence="1" type="ORF">E2C01_079310</name>
</gene>
<name>A0A5B7IR36_PORTR</name>